<evidence type="ECO:0000256" key="4">
    <source>
        <dbReference type="ARBA" id="ARBA00022553"/>
    </source>
</evidence>
<dbReference type="CDD" id="cd00082">
    <property type="entry name" value="HisKA"/>
    <property type="match status" value="1"/>
</dbReference>
<evidence type="ECO:0000256" key="2">
    <source>
        <dbReference type="ARBA" id="ARBA00004236"/>
    </source>
</evidence>
<evidence type="ECO:0000256" key="10">
    <source>
        <dbReference type="SAM" id="MobiDB-lite"/>
    </source>
</evidence>
<evidence type="ECO:0000256" key="3">
    <source>
        <dbReference type="ARBA" id="ARBA00012438"/>
    </source>
</evidence>
<feature type="transmembrane region" description="Helical" evidence="11">
    <location>
        <begin position="217"/>
        <end position="236"/>
    </location>
</feature>
<evidence type="ECO:0000313" key="15">
    <source>
        <dbReference type="Proteomes" id="UP001500653"/>
    </source>
</evidence>
<dbReference type="EC" id="2.7.13.3" evidence="3"/>
<dbReference type="EMBL" id="BAAALN010000005">
    <property type="protein sequence ID" value="GAA1234189.1"/>
    <property type="molecule type" value="Genomic_DNA"/>
</dbReference>
<organism evidence="14 15">
    <name type="scientific">Prauserella halophila</name>
    <dbReference type="NCBI Taxonomy" id="185641"/>
    <lineage>
        <taxon>Bacteria</taxon>
        <taxon>Bacillati</taxon>
        <taxon>Actinomycetota</taxon>
        <taxon>Actinomycetes</taxon>
        <taxon>Pseudonocardiales</taxon>
        <taxon>Pseudonocardiaceae</taxon>
        <taxon>Prauserella</taxon>
    </lineage>
</organism>
<evidence type="ECO:0000256" key="11">
    <source>
        <dbReference type="SAM" id="Phobius"/>
    </source>
</evidence>
<dbReference type="CDD" id="cd06225">
    <property type="entry name" value="HAMP"/>
    <property type="match status" value="1"/>
</dbReference>
<evidence type="ECO:0000259" key="12">
    <source>
        <dbReference type="PROSITE" id="PS50109"/>
    </source>
</evidence>
<keyword evidence="4" id="KW-0597">Phosphoprotein</keyword>
<dbReference type="PANTHER" id="PTHR43547:SF2">
    <property type="entry name" value="HYBRID SIGNAL TRANSDUCTION HISTIDINE KINASE C"/>
    <property type="match status" value="1"/>
</dbReference>
<evidence type="ECO:0000313" key="14">
    <source>
        <dbReference type="EMBL" id="GAA1234189.1"/>
    </source>
</evidence>
<dbReference type="SMART" id="SM00304">
    <property type="entry name" value="HAMP"/>
    <property type="match status" value="1"/>
</dbReference>
<dbReference type="InterPro" id="IPR036890">
    <property type="entry name" value="HATPase_C_sf"/>
</dbReference>
<dbReference type="SUPFAM" id="SSF55874">
    <property type="entry name" value="ATPase domain of HSP90 chaperone/DNA topoisomerase II/histidine kinase"/>
    <property type="match status" value="1"/>
</dbReference>
<name>A0ABN1W3U8_9PSEU</name>
<dbReference type="InterPro" id="IPR005467">
    <property type="entry name" value="His_kinase_dom"/>
</dbReference>
<feature type="region of interest" description="Disordered" evidence="10">
    <location>
        <begin position="563"/>
        <end position="596"/>
    </location>
</feature>
<evidence type="ECO:0000256" key="6">
    <source>
        <dbReference type="ARBA" id="ARBA00022692"/>
    </source>
</evidence>
<dbReference type="Pfam" id="PF02518">
    <property type="entry name" value="HATPase_c"/>
    <property type="match status" value="1"/>
</dbReference>
<sequence>MRERLTGLGALLLGLARRVAAFGRRKSTAFSELWRHSLQFRVTVSTLAMSAAVVFVLGMVLQNQITDRLMTTKEDAAGAQLGAVVRTVESELVGDAGQDDALRERLTNAVNRITTSSVAAQDASSSAAGTFEPVLAAGDPERPAESTISAGPYDKVSERLRGFAENNTPAKEFHTAAGTTYLAIGAPITTTTRPLQVYLLFPLTSEQNTVATVQNTLIVGSFALLALLAGITNIVVRQVVQPVRRAAGAAEEFAHGELDRRLEVIGEDDLAKLAVAYNEMAASIQRQIRQLEEFGELQRRFTSDVSHELRTPLTTVRMAADVLHASREQFPAGLARSTELLTDELDRFEQLLADLLEISRLDAGVEELSSEVTDVRQIAERAVEQVSGLAESMGSPIEVDLPDEPVDAEVDARRIERILRNLLANAVDHGEGRPVRLHLAATAPESPAEGETGAGPAATEPGIGEVALGEAGSGEAAEQTGAVAITVRDQGIGLRPGEAELVFNRFWRADPSRNRRTGGTGLGLAISQEDARLHGGTLDAWGEPDNGSCFRLTLPRKVGGAYVTNPLPVPREDDGPAADTDADGDLRSDAQPGETV</sequence>
<gene>
    <name evidence="14" type="primary">mtrB</name>
    <name evidence="14" type="ORF">GCM10009676_17210</name>
</gene>
<dbReference type="InterPro" id="IPR004358">
    <property type="entry name" value="Sig_transdc_His_kin-like_C"/>
</dbReference>
<dbReference type="PROSITE" id="PS50885">
    <property type="entry name" value="HAMP"/>
    <property type="match status" value="1"/>
</dbReference>
<dbReference type="RefSeq" id="WP_253863531.1">
    <property type="nucleotide sequence ID" value="NZ_BAAALN010000005.1"/>
</dbReference>
<keyword evidence="7 14" id="KW-0418">Kinase</keyword>
<dbReference type="Gene3D" id="6.10.340.10">
    <property type="match status" value="1"/>
</dbReference>
<keyword evidence="9" id="KW-0902">Two-component regulatory system</keyword>
<dbReference type="CDD" id="cd00075">
    <property type="entry name" value="HATPase"/>
    <property type="match status" value="1"/>
</dbReference>
<comment type="caution">
    <text evidence="14">The sequence shown here is derived from an EMBL/GenBank/DDBJ whole genome shotgun (WGS) entry which is preliminary data.</text>
</comment>
<evidence type="ECO:0000256" key="9">
    <source>
        <dbReference type="ARBA" id="ARBA00023012"/>
    </source>
</evidence>
<dbReference type="Pfam" id="PF00672">
    <property type="entry name" value="HAMP"/>
    <property type="match status" value="1"/>
</dbReference>
<dbReference type="Gene3D" id="1.10.287.130">
    <property type="match status" value="1"/>
</dbReference>
<comment type="catalytic activity">
    <reaction evidence="1">
        <text>ATP + protein L-histidine = ADP + protein N-phospho-L-histidine.</text>
        <dbReference type="EC" id="2.7.13.3"/>
    </reaction>
</comment>
<protein>
    <recommendedName>
        <fullName evidence="3">histidine kinase</fullName>
        <ecNumber evidence="3">2.7.13.3</ecNumber>
    </recommendedName>
</protein>
<evidence type="ECO:0000259" key="13">
    <source>
        <dbReference type="PROSITE" id="PS50885"/>
    </source>
</evidence>
<dbReference type="InterPro" id="IPR003660">
    <property type="entry name" value="HAMP_dom"/>
</dbReference>
<proteinExistence type="predicted"/>
<dbReference type="Gene3D" id="3.30.565.10">
    <property type="entry name" value="Histidine kinase-like ATPase, C-terminal domain"/>
    <property type="match status" value="1"/>
</dbReference>
<dbReference type="PANTHER" id="PTHR43547">
    <property type="entry name" value="TWO-COMPONENT HISTIDINE KINASE"/>
    <property type="match status" value="1"/>
</dbReference>
<reference evidence="14 15" key="1">
    <citation type="journal article" date="2019" name="Int. J. Syst. Evol. Microbiol.">
        <title>The Global Catalogue of Microorganisms (GCM) 10K type strain sequencing project: providing services to taxonomists for standard genome sequencing and annotation.</title>
        <authorList>
            <consortium name="The Broad Institute Genomics Platform"/>
            <consortium name="The Broad Institute Genome Sequencing Center for Infectious Disease"/>
            <person name="Wu L."/>
            <person name="Ma J."/>
        </authorList>
    </citation>
    <scope>NUCLEOTIDE SEQUENCE [LARGE SCALE GENOMIC DNA]</scope>
    <source>
        <strain evidence="14 15">JCM 13023</strain>
    </source>
</reference>
<dbReference type="InterPro" id="IPR003594">
    <property type="entry name" value="HATPase_dom"/>
</dbReference>
<comment type="subcellular location">
    <subcellularLocation>
        <location evidence="2">Cell membrane</location>
    </subcellularLocation>
</comment>
<dbReference type="PRINTS" id="PR00344">
    <property type="entry name" value="BCTRLSENSOR"/>
</dbReference>
<dbReference type="SUPFAM" id="SSF158472">
    <property type="entry name" value="HAMP domain-like"/>
    <property type="match status" value="1"/>
</dbReference>
<keyword evidence="5" id="KW-0808">Transferase</keyword>
<dbReference type="Pfam" id="PF00512">
    <property type="entry name" value="HisKA"/>
    <property type="match status" value="1"/>
</dbReference>
<dbReference type="PROSITE" id="PS50109">
    <property type="entry name" value="HIS_KIN"/>
    <property type="match status" value="1"/>
</dbReference>
<feature type="domain" description="HAMP" evidence="13">
    <location>
        <begin position="237"/>
        <end position="289"/>
    </location>
</feature>
<dbReference type="Proteomes" id="UP001500653">
    <property type="component" value="Unassembled WGS sequence"/>
</dbReference>
<evidence type="ECO:0000256" key="7">
    <source>
        <dbReference type="ARBA" id="ARBA00022777"/>
    </source>
</evidence>
<accession>A0ABN1W3U8</accession>
<keyword evidence="15" id="KW-1185">Reference proteome</keyword>
<dbReference type="InterPro" id="IPR036097">
    <property type="entry name" value="HisK_dim/P_sf"/>
</dbReference>
<feature type="transmembrane region" description="Helical" evidence="11">
    <location>
        <begin position="40"/>
        <end position="61"/>
    </location>
</feature>
<keyword evidence="11" id="KW-0472">Membrane</keyword>
<dbReference type="SUPFAM" id="SSF47384">
    <property type="entry name" value="Homodimeric domain of signal transducing histidine kinase"/>
    <property type="match status" value="1"/>
</dbReference>
<dbReference type="SMART" id="SM00388">
    <property type="entry name" value="HisKA"/>
    <property type="match status" value="1"/>
</dbReference>
<dbReference type="SMART" id="SM00387">
    <property type="entry name" value="HATPase_c"/>
    <property type="match status" value="1"/>
</dbReference>
<evidence type="ECO:0000256" key="8">
    <source>
        <dbReference type="ARBA" id="ARBA00022989"/>
    </source>
</evidence>
<keyword evidence="8 11" id="KW-1133">Transmembrane helix</keyword>
<feature type="region of interest" description="Disordered" evidence="10">
    <location>
        <begin position="443"/>
        <end position="462"/>
    </location>
</feature>
<feature type="domain" description="Histidine kinase" evidence="12">
    <location>
        <begin position="304"/>
        <end position="558"/>
    </location>
</feature>
<evidence type="ECO:0000256" key="1">
    <source>
        <dbReference type="ARBA" id="ARBA00000085"/>
    </source>
</evidence>
<keyword evidence="6 11" id="KW-0812">Transmembrane</keyword>
<dbReference type="InterPro" id="IPR003661">
    <property type="entry name" value="HisK_dim/P_dom"/>
</dbReference>
<evidence type="ECO:0000256" key="5">
    <source>
        <dbReference type="ARBA" id="ARBA00022679"/>
    </source>
</evidence>
<dbReference type="GO" id="GO:0016301">
    <property type="term" value="F:kinase activity"/>
    <property type="evidence" value="ECO:0007669"/>
    <property type="project" value="UniProtKB-KW"/>
</dbReference>